<protein>
    <submittedName>
        <fullName evidence="2">NAD dependent epimerase/dehydratase family protein</fullName>
    </submittedName>
</protein>
<organism evidence="2 3">
    <name type="scientific">Arenibacter algicola</name>
    <dbReference type="NCBI Taxonomy" id="616991"/>
    <lineage>
        <taxon>Bacteria</taxon>
        <taxon>Pseudomonadati</taxon>
        <taxon>Bacteroidota</taxon>
        <taxon>Flavobacteriia</taxon>
        <taxon>Flavobacteriales</taxon>
        <taxon>Flavobacteriaceae</taxon>
        <taxon>Arenibacter</taxon>
    </lineage>
</organism>
<gene>
    <name evidence="2" type="ORF">AREALGSMS7_00661</name>
</gene>
<dbReference type="AlphaFoldDB" id="A0A221US28"/>
<dbReference type="InterPro" id="IPR001509">
    <property type="entry name" value="Epimerase_deHydtase"/>
</dbReference>
<dbReference type="SUPFAM" id="SSF51735">
    <property type="entry name" value="NAD(P)-binding Rossmann-fold domains"/>
    <property type="match status" value="1"/>
</dbReference>
<dbReference type="PANTHER" id="PTHR43245">
    <property type="entry name" value="BIFUNCTIONAL POLYMYXIN RESISTANCE PROTEIN ARNA"/>
    <property type="match status" value="1"/>
</dbReference>
<sequence>MQTILGAGGPIGIELAKALTAYTSKIRLVNRNPVKVNETDQLLAADLSDRKKVFEAVQGSSVVYVTVGFPYNLKIWQQNWPKFIKNVIDACIENNSKLVFFDNIYMYDPNYLNGMDEETPINPSSKKGKVRAEIAAMIMDKVKEGQLEALIARSADFYGPSIKNSSMLTETVFKPLSTGKKANWMASLNHKHSFTYTPDAGKATALLGNSAEAYNKVWHLPTAKNPYTGKEWITAIANEMGVKPRFQVASSLIVKILGIFMPIMREMPEMMYQYDRDYVFNSDKFNSQFEFKTTSYLEGIKAIVKSDYKKEPVKNDS</sequence>
<dbReference type="InterPro" id="IPR050177">
    <property type="entry name" value="Lipid_A_modif_metabolic_enz"/>
</dbReference>
<dbReference type="Gene3D" id="3.40.50.720">
    <property type="entry name" value="NAD(P)-binding Rossmann-like Domain"/>
    <property type="match status" value="1"/>
</dbReference>
<dbReference type="Proteomes" id="UP000204551">
    <property type="component" value="Chromosome"/>
</dbReference>
<reference evidence="2 3" key="1">
    <citation type="submission" date="2017-07" db="EMBL/GenBank/DDBJ databases">
        <title>Genome Sequence of Arenibacter algicola Strain SMS7 Isolated from a culture of the Diatom Skeletonema marinoi.</title>
        <authorList>
            <person name="Topel M."/>
            <person name="Pinder M.I.M."/>
            <person name="Johansson O.N."/>
            <person name="Kourtchenko O."/>
            <person name="Godhe A."/>
            <person name="Clarke A.K."/>
        </authorList>
    </citation>
    <scope>NUCLEOTIDE SEQUENCE [LARGE SCALE GENOMIC DNA]</scope>
    <source>
        <strain evidence="2 3">SMS7</strain>
    </source>
</reference>
<dbReference type="Pfam" id="PF01370">
    <property type="entry name" value="Epimerase"/>
    <property type="match status" value="1"/>
</dbReference>
<evidence type="ECO:0000313" key="2">
    <source>
        <dbReference type="EMBL" id="ASO04147.1"/>
    </source>
</evidence>
<name>A0A221US28_9FLAO</name>
<proteinExistence type="predicted"/>
<evidence type="ECO:0000313" key="3">
    <source>
        <dbReference type="Proteomes" id="UP000204551"/>
    </source>
</evidence>
<feature type="domain" description="NAD-dependent epimerase/dehydratase" evidence="1">
    <location>
        <begin position="4"/>
        <end position="210"/>
    </location>
</feature>
<dbReference type="eggNOG" id="COG0451">
    <property type="taxonomic scope" value="Bacteria"/>
</dbReference>
<evidence type="ECO:0000259" key="1">
    <source>
        <dbReference type="Pfam" id="PF01370"/>
    </source>
</evidence>
<accession>A0A221US28</accession>
<dbReference type="KEGG" id="aalg:AREALGSMS7_00661"/>
<dbReference type="STRING" id="616991.GCA_000733925_03759"/>
<dbReference type="RefSeq" id="WP_093977244.1">
    <property type="nucleotide sequence ID" value="NZ_CP022515.1"/>
</dbReference>
<dbReference type="PANTHER" id="PTHR43245:SF13">
    <property type="entry name" value="UDP-D-APIOSE_UDP-D-XYLOSE SYNTHASE 2"/>
    <property type="match status" value="1"/>
</dbReference>
<dbReference type="EMBL" id="CP022515">
    <property type="protein sequence ID" value="ASO04147.1"/>
    <property type="molecule type" value="Genomic_DNA"/>
</dbReference>
<dbReference type="InterPro" id="IPR036291">
    <property type="entry name" value="NAD(P)-bd_dom_sf"/>
</dbReference>